<name>A0ABV7HTL1_9GAMM</name>
<dbReference type="Proteomes" id="UP001595548">
    <property type="component" value="Unassembled WGS sequence"/>
</dbReference>
<organism evidence="2 3">
    <name type="scientific">Gilvimarinus japonicus</name>
    <dbReference type="NCBI Taxonomy" id="1796469"/>
    <lineage>
        <taxon>Bacteria</taxon>
        <taxon>Pseudomonadati</taxon>
        <taxon>Pseudomonadota</taxon>
        <taxon>Gammaproteobacteria</taxon>
        <taxon>Cellvibrionales</taxon>
        <taxon>Cellvibrionaceae</taxon>
        <taxon>Gilvimarinus</taxon>
    </lineage>
</organism>
<protein>
    <submittedName>
        <fullName evidence="2">Uncharacterized protein</fullName>
    </submittedName>
</protein>
<evidence type="ECO:0000313" key="3">
    <source>
        <dbReference type="Proteomes" id="UP001595548"/>
    </source>
</evidence>
<evidence type="ECO:0000313" key="2">
    <source>
        <dbReference type="EMBL" id="MFC3154677.1"/>
    </source>
</evidence>
<keyword evidence="1" id="KW-0732">Signal</keyword>
<evidence type="ECO:0000256" key="1">
    <source>
        <dbReference type="SAM" id="SignalP"/>
    </source>
</evidence>
<dbReference type="RefSeq" id="WP_382415069.1">
    <property type="nucleotide sequence ID" value="NZ_AP031500.1"/>
</dbReference>
<keyword evidence="3" id="KW-1185">Reference proteome</keyword>
<proteinExistence type="predicted"/>
<dbReference type="PROSITE" id="PS51257">
    <property type="entry name" value="PROKAR_LIPOPROTEIN"/>
    <property type="match status" value="1"/>
</dbReference>
<feature type="signal peptide" evidence="1">
    <location>
        <begin position="1"/>
        <end position="23"/>
    </location>
</feature>
<sequence length="116" mass="12589">MRVSALVLLGLLQGLLLSGCASAHEISLVGGQEYVVPDEKLWVIKNTPVASCRVCTADVYIKGELSNVEIAGVIFHGEFDFSVSAEHHGAIKIYPGTRVWLGDTRRELLVNEEALP</sequence>
<feature type="chain" id="PRO_5045258602" evidence="1">
    <location>
        <begin position="24"/>
        <end position="116"/>
    </location>
</feature>
<reference evidence="3" key="1">
    <citation type="journal article" date="2019" name="Int. J. Syst. Evol. Microbiol.">
        <title>The Global Catalogue of Microorganisms (GCM) 10K type strain sequencing project: providing services to taxonomists for standard genome sequencing and annotation.</title>
        <authorList>
            <consortium name="The Broad Institute Genomics Platform"/>
            <consortium name="The Broad Institute Genome Sequencing Center for Infectious Disease"/>
            <person name="Wu L."/>
            <person name="Ma J."/>
        </authorList>
    </citation>
    <scope>NUCLEOTIDE SEQUENCE [LARGE SCALE GENOMIC DNA]</scope>
    <source>
        <strain evidence="3">KCTC 52141</strain>
    </source>
</reference>
<accession>A0ABV7HTL1</accession>
<dbReference type="EMBL" id="JBHRTL010000006">
    <property type="protein sequence ID" value="MFC3154677.1"/>
    <property type="molecule type" value="Genomic_DNA"/>
</dbReference>
<gene>
    <name evidence="2" type="ORF">ACFOEB_05625</name>
</gene>
<comment type="caution">
    <text evidence="2">The sequence shown here is derived from an EMBL/GenBank/DDBJ whole genome shotgun (WGS) entry which is preliminary data.</text>
</comment>